<dbReference type="Pfam" id="PF02302">
    <property type="entry name" value="PTS_IIB"/>
    <property type="match status" value="1"/>
</dbReference>
<dbReference type="EMBL" id="CP080467">
    <property type="protein sequence ID" value="UNO49579.1"/>
    <property type="molecule type" value="Genomic_DNA"/>
</dbReference>
<gene>
    <name evidence="1" type="ORF">K1I37_03270</name>
</gene>
<dbReference type="GO" id="GO:0009401">
    <property type="term" value="P:phosphoenolpyruvate-dependent sugar phosphotransferase system"/>
    <property type="evidence" value="ECO:0007669"/>
    <property type="project" value="InterPro"/>
</dbReference>
<dbReference type="AlphaFoldDB" id="T0CWA5"/>
<name>T0CWA5_ALIAG</name>
<organism evidence="1 2">
    <name type="scientific">Alicyclobacillus acidoterrestris (strain ATCC 49025 / DSM 3922 / CIP 106132 / NCIMB 13137 / GD3B)</name>
    <dbReference type="NCBI Taxonomy" id="1356854"/>
    <lineage>
        <taxon>Bacteria</taxon>
        <taxon>Bacillati</taxon>
        <taxon>Bacillota</taxon>
        <taxon>Bacilli</taxon>
        <taxon>Bacillales</taxon>
        <taxon>Alicyclobacillaceae</taxon>
        <taxon>Alicyclobacillus</taxon>
    </lineage>
</organism>
<dbReference type="PROSITE" id="PS51099">
    <property type="entry name" value="PTS_EIIB_TYPE_2"/>
    <property type="match status" value="1"/>
</dbReference>
<dbReference type="Gene3D" id="3.40.50.2300">
    <property type="match status" value="1"/>
</dbReference>
<proteinExistence type="predicted"/>
<accession>T0CWA5</accession>
<sequence length="89" mass="9550">MKILAVCGMGFGSSMVLRMTIESVLRELGITATVATADIGTAKAETADIIVTSSEFATMLADKNVPVITITNYVDKNEMKEKLQPVVQK</sequence>
<dbReference type="KEGG" id="aaco:K1I37_03270"/>
<evidence type="ECO:0000313" key="1">
    <source>
        <dbReference type="EMBL" id="UNO49579.1"/>
    </source>
</evidence>
<dbReference type="OrthoDB" id="6603449at2"/>
<evidence type="ECO:0000313" key="2">
    <source>
        <dbReference type="Proteomes" id="UP000829401"/>
    </source>
</evidence>
<keyword evidence="1" id="KW-0762">Sugar transport</keyword>
<dbReference type="InterPro" id="IPR003501">
    <property type="entry name" value="PTS_EIIB_2/3"/>
</dbReference>
<accession>A0A9E6ZUT6</accession>
<keyword evidence="1" id="KW-0813">Transport</keyword>
<dbReference type="SUPFAM" id="SSF52794">
    <property type="entry name" value="PTS system IIB component-like"/>
    <property type="match status" value="1"/>
</dbReference>
<dbReference type="CDD" id="cd05563">
    <property type="entry name" value="PTS_IIB_ascorbate"/>
    <property type="match status" value="1"/>
</dbReference>
<dbReference type="Proteomes" id="UP000829401">
    <property type="component" value="Chromosome"/>
</dbReference>
<dbReference type="InterPro" id="IPR013011">
    <property type="entry name" value="PTS_EIIB_2"/>
</dbReference>
<dbReference type="RefSeq" id="WP_021298464.1">
    <property type="nucleotide sequence ID" value="NZ_AURB01000191.1"/>
</dbReference>
<dbReference type="STRING" id="1356854.N007_16635"/>
<protein>
    <submittedName>
        <fullName evidence="1">PTS sugar transporter subunit IIB</fullName>
    </submittedName>
</protein>
<dbReference type="GO" id="GO:0008982">
    <property type="term" value="F:protein-N(PI)-phosphohistidine-sugar phosphotransferase activity"/>
    <property type="evidence" value="ECO:0007669"/>
    <property type="project" value="InterPro"/>
</dbReference>
<dbReference type="InterPro" id="IPR036095">
    <property type="entry name" value="PTS_EIIB-like_sf"/>
</dbReference>
<reference evidence="2" key="1">
    <citation type="journal article" date="2022" name="G3 (Bethesda)">
        <title>Unveiling the complete genome sequence of Alicyclobacillus acidoterrestris DSM 3922T, a taint-producing strain.</title>
        <authorList>
            <person name="Leonardo I.C."/>
            <person name="Barreto Crespo M.T."/>
            <person name="Gaspar F.B."/>
        </authorList>
    </citation>
    <scope>NUCLEOTIDE SEQUENCE [LARGE SCALE GENOMIC DNA]</scope>
    <source>
        <strain evidence="2">DSM 3922</strain>
    </source>
</reference>
<dbReference type="eggNOG" id="COG3414">
    <property type="taxonomic scope" value="Bacteria"/>
</dbReference>
<keyword evidence="2" id="KW-1185">Reference proteome</keyword>